<sequence>MAIDAERIRFLYRTEQGRIDCATWLKGAGALAAVIAPFFLIWLALSPYTEHDLAKDPFFVPMTAVAYSFVLVYAFAILLVAVCYVNLSAKRFRDLGQPAPVALAGLAPLVALIDGATRWLQPRVAEVMPIYWVWGVDAVLVGVIAWSVYELGFREARSPELS</sequence>
<dbReference type="RefSeq" id="WP_281928801.1">
    <property type="nucleotide sequence ID" value="NZ_AP027142.1"/>
</dbReference>
<protein>
    <recommendedName>
        <fullName evidence="4">DUF805 domain-containing protein</fullName>
    </recommendedName>
</protein>
<feature type="transmembrane region" description="Helical" evidence="1">
    <location>
        <begin position="131"/>
        <end position="149"/>
    </location>
</feature>
<feature type="transmembrane region" description="Helical" evidence="1">
    <location>
        <begin position="65"/>
        <end position="87"/>
    </location>
</feature>
<evidence type="ECO:0000313" key="2">
    <source>
        <dbReference type="EMBL" id="BDV35375.1"/>
    </source>
</evidence>
<dbReference type="Proteomes" id="UP001317629">
    <property type="component" value="Chromosome"/>
</dbReference>
<proteinExistence type="predicted"/>
<keyword evidence="1" id="KW-0812">Transmembrane</keyword>
<keyword evidence="1" id="KW-1133">Transmembrane helix</keyword>
<evidence type="ECO:0000313" key="3">
    <source>
        <dbReference type="Proteomes" id="UP001317629"/>
    </source>
</evidence>
<organism evidence="2 3">
    <name type="scientific">Methylocystis iwaonis</name>
    <dbReference type="NCBI Taxonomy" id="2885079"/>
    <lineage>
        <taxon>Bacteria</taxon>
        <taxon>Pseudomonadati</taxon>
        <taxon>Pseudomonadota</taxon>
        <taxon>Alphaproteobacteria</taxon>
        <taxon>Hyphomicrobiales</taxon>
        <taxon>Methylocystaceae</taxon>
        <taxon>Methylocystis</taxon>
    </lineage>
</organism>
<accession>A0ABM8EBK7</accession>
<feature type="transmembrane region" description="Helical" evidence="1">
    <location>
        <begin position="99"/>
        <end position="119"/>
    </location>
</feature>
<dbReference type="EMBL" id="AP027142">
    <property type="protein sequence ID" value="BDV35375.1"/>
    <property type="molecule type" value="Genomic_DNA"/>
</dbReference>
<evidence type="ECO:0008006" key="4">
    <source>
        <dbReference type="Google" id="ProtNLM"/>
    </source>
</evidence>
<name>A0ABM8EBK7_9HYPH</name>
<keyword evidence="1" id="KW-0472">Membrane</keyword>
<evidence type="ECO:0000256" key="1">
    <source>
        <dbReference type="SAM" id="Phobius"/>
    </source>
</evidence>
<feature type="transmembrane region" description="Helical" evidence="1">
    <location>
        <begin position="21"/>
        <end position="45"/>
    </location>
</feature>
<reference evidence="2 3" key="1">
    <citation type="journal article" date="2023" name="Int. J. Syst. Evol. Microbiol.">
        <title>Methylocystis iwaonis sp. nov., a type II methane-oxidizing bacterium from surface soil of a rice paddy field in Japan, and emended description of the genus Methylocystis (ex Whittenbury et al. 1970) Bowman et al. 1993.</title>
        <authorList>
            <person name="Kaise H."/>
            <person name="Sawadogo J.B."/>
            <person name="Alam M.S."/>
            <person name="Ueno C."/>
            <person name="Dianou D."/>
            <person name="Shinjo R."/>
            <person name="Asakawa S."/>
        </authorList>
    </citation>
    <scope>NUCLEOTIDE SEQUENCE [LARGE SCALE GENOMIC DNA]</scope>
    <source>
        <strain evidence="2 3">SS37A-Re</strain>
    </source>
</reference>
<keyword evidence="3" id="KW-1185">Reference proteome</keyword>
<gene>
    <name evidence="2" type="ORF">SS37A_29040</name>
</gene>